<evidence type="ECO:0000256" key="1">
    <source>
        <dbReference type="PROSITE-ProRule" id="PRU00103"/>
    </source>
</evidence>
<evidence type="ECO:0000256" key="2">
    <source>
        <dbReference type="SAM" id="MobiDB-lite"/>
    </source>
</evidence>
<gene>
    <name evidence="3" type="ORF">DGAL_LOCUS16572</name>
</gene>
<feature type="compositionally biased region" description="Low complexity" evidence="2">
    <location>
        <begin position="997"/>
        <end position="1019"/>
    </location>
</feature>
<reference evidence="3" key="1">
    <citation type="submission" date="2021-11" db="EMBL/GenBank/DDBJ databases">
        <authorList>
            <person name="Schell T."/>
        </authorList>
    </citation>
    <scope>NUCLEOTIDE SEQUENCE</scope>
    <source>
        <strain evidence="3">M5</strain>
    </source>
</reference>
<dbReference type="EMBL" id="CAKKLH010000331">
    <property type="protein sequence ID" value="CAH0112788.1"/>
    <property type="molecule type" value="Genomic_DNA"/>
</dbReference>
<keyword evidence="4" id="KW-1185">Reference proteome</keyword>
<dbReference type="AlphaFoldDB" id="A0A8J2S4G2"/>
<name>A0A8J2S4G2_9CRUS</name>
<dbReference type="GO" id="GO:0008287">
    <property type="term" value="C:protein serine/threonine phosphatase complex"/>
    <property type="evidence" value="ECO:0007669"/>
    <property type="project" value="TreeGrafter"/>
</dbReference>
<dbReference type="InterPro" id="IPR039918">
    <property type="entry name" value="PPP4R4"/>
</dbReference>
<feature type="compositionally biased region" description="Polar residues" evidence="2">
    <location>
        <begin position="698"/>
        <end position="717"/>
    </location>
</feature>
<dbReference type="InterPro" id="IPR011989">
    <property type="entry name" value="ARM-like"/>
</dbReference>
<organism evidence="3 4">
    <name type="scientific">Daphnia galeata</name>
    <dbReference type="NCBI Taxonomy" id="27404"/>
    <lineage>
        <taxon>Eukaryota</taxon>
        <taxon>Metazoa</taxon>
        <taxon>Ecdysozoa</taxon>
        <taxon>Arthropoda</taxon>
        <taxon>Crustacea</taxon>
        <taxon>Branchiopoda</taxon>
        <taxon>Diplostraca</taxon>
        <taxon>Cladocera</taxon>
        <taxon>Anomopoda</taxon>
        <taxon>Daphniidae</taxon>
        <taxon>Daphnia</taxon>
    </lineage>
</organism>
<feature type="repeat" description="HEAT" evidence="1">
    <location>
        <begin position="136"/>
        <end position="174"/>
    </location>
</feature>
<evidence type="ECO:0000313" key="3">
    <source>
        <dbReference type="EMBL" id="CAH0112788.1"/>
    </source>
</evidence>
<dbReference type="InterPro" id="IPR016024">
    <property type="entry name" value="ARM-type_fold"/>
</dbReference>
<evidence type="ECO:0000313" key="4">
    <source>
        <dbReference type="Proteomes" id="UP000789390"/>
    </source>
</evidence>
<dbReference type="CDD" id="cd22249">
    <property type="entry name" value="UDM1_RNF168_RNF169-like"/>
    <property type="match status" value="1"/>
</dbReference>
<dbReference type="PANTHER" id="PTHR21467">
    <property type="entry name" value="PROTEIN PHOSPHATASE 4 REGULATORY SUBUNIT 4 PPP4R4"/>
    <property type="match status" value="1"/>
</dbReference>
<feature type="compositionally biased region" description="Basic and acidic residues" evidence="2">
    <location>
        <begin position="580"/>
        <end position="602"/>
    </location>
</feature>
<dbReference type="GO" id="GO:0019888">
    <property type="term" value="F:protein phosphatase regulator activity"/>
    <property type="evidence" value="ECO:0007669"/>
    <property type="project" value="TreeGrafter"/>
</dbReference>
<dbReference type="Proteomes" id="UP000789390">
    <property type="component" value="Unassembled WGS sequence"/>
</dbReference>
<dbReference type="OrthoDB" id="340346at2759"/>
<feature type="compositionally biased region" description="Low complexity" evidence="2">
    <location>
        <begin position="859"/>
        <end position="873"/>
    </location>
</feature>
<dbReference type="InterPro" id="IPR021133">
    <property type="entry name" value="HEAT_type_2"/>
</dbReference>
<accession>A0A8J2S4G2</accession>
<feature type="compositionally biased region" description="Basic and acidic residues" evidence="2">
    <location>
        <begin position="623"/>
        <end position="636"/>
    </location>
</feature>
<feature type="region of interest" description="Disordered" evidence="2">
    <location>
        <begin position="578"/>
        <end position="657"/>
    </location>
</feature>
<feature type="region of interest" description="Disordered" evidence="2">
    <location>
        <begin position="755"/>
        <end position="788"/>
    </location>
</feature>
<dbReference type="GO" id="GO:0005829">
    <property type="term" value="C:cytosol"/>
    <property type="evidence" value="ECO:0007669"/>
    <property type="project" value="TreeGrafter"/>
</dbReference>
<protein>
    <recommendedName>
        <fullName evidence="5">Serine/threonine-protein phosphatase 4 regulatory subunit 4</fullName>
    </recommendedName>
</protein>
<dbReference type="SUPFAM" id="SSF48371">
    <property type="entry name" value="ARM repeat"/>
    <property type="match status" value="1"/>
</dbReference>
<comment type="caution">
    <text evidence="3">The sequence shown here is derived from an EMBL/GenBank/DDBJ whole genome shotgun (WGS) entry which is preliminary data.</text>
</comment>
<dbReference type="Gene3D" id="1.25.10.10">
    <property type="entry name" value="Leucine-rich Repeat Variant"/>
    <property type="match status" value="1"/>
</dbReference>
<dbReference type="PROSITE" id="PS50077">
    <property type="entry name" value="HEAT_REPEAT"/>
    <property type="match status" value="1"/>
</dbReference>
<feature type="region of interest" description="Disordered" evidence="2">
    <location>
        <begin position="830"/>
        <end position="873"/>
    </location>
</feature>
<sequence length="1070" mass="118351">MTHFTPFTQNFLQSILSSIDSKDPVVANAWLDTLLDVIDLLPIEVLGKEVLEIAVNKAGDSQPTFSRLGSCQLVGKLGMKLEQQVIQNELIPVTQNLSQDPEWTIRASMCAQLVSIVKGLTKNGEHSDAKIPVRVVLSVLFELGDDEVEAVRLVVVETASAILQYLDEESVRTLMVPWLQRICEHASKVEDKTLPLLAQHWARISRTIQTHLRDDEKNWFVEYFYSLASLGSAHQTIKDKTNMPDVVAHTDTGQKLEIYAEVRHACAVNSAAMVPFIGAETFSQRMSSVRALAADPYFVVRRAVAANVLDLCRQLHPFSSVILSLLNQLLIDPCPDVTFALVPQIGAVIENLARLPMTTHQSPFVNEAIVLETCEAALRCEEQVMNSSSWRIQADILSQLAAFPLCLPCHPVHDLLIPRLWHRIETVRPLPCRVSAAQTLMLCVRSERRRQERSTLCSEILSRLASAKSCHQRMLFLRVCPVLFDLLSRKFIRQQFFLPLIRLAGDKVANVRLRFATLLPKLHISLRGLDVESEKRLIVELDSAVRWLVESEKDRDVKNELSSFFRWIEEQEAQNQTAEVAKRLQEEEEADKRKEMEEENVSRDTSVSETPTTPKTTAIESSSDSKRTNFFSKDEPDSTPILSPAAPPDEKPVALDPSTDEFYRDAGVRLTTPGTMSGANNFTSSIKNSAASKVAAGQESSRIPSIQSSRLRAPLKSSSTTLPHFGIARGVQQVQPQPSIAYGVTVAPPMRRDVRRPANSTQSTLNAIKSRSQENLNVPPKPRAARPVSTCLGSNDLLSASKHPNPFIRNRHRASIGGTAASFSSHKHVAPPIATLPPARSSEPVPTKWGVSRPLPAKTTSVSSSTTTTTGSVKLSDMKNAMPITPVTARKLSTTSDFHSIQQFRRKQSSVDKLEESAVQMMESLELSTTRLRKPQAAAAAISKLVTSTNPPESSPMPRRNAWRRSLHFTTATSSPPPPPPRKNFATLPKSSAAFTSSSSSSGNNNNNNNNNNNHNPNSKLPDTNLDGRTDRIENGTTDRLYVDDQVVHTIDLDRLTAPRPADGGLECNR</sequence>
<dbReference type="PANTHER" id="PTHR21467:SF0">
    <property type="entry name" value="SERINE_THREONINE-PROTEIN PHOSPHATASE 4 REGULATORY SUBUNIT 4"/>
    <property type="match status" value="1"/>
</dbReference>
<feature type="region of interest" description="Disordered" evidence="2">
    <location>
        <begin position="970"/>
        <end position="1033"/>
    </location>
</feature>
<proteinExistence type="predicted"/>
<evidence type="ECO:0008006" key="5">
    <source>
        <dbReference type="Google" id="ProtNLM"/>
    </source>
</evidence>
<feature type="region of interest" description="Disordered" evidence="2">
    <location>
        <begin position="690"/>
        <end position="717"/>
    </location>
</feature>
<feature type="compositionally biased region" description="Polar residues" evidence="2">
    <location>
        <begin position="603"/>
        <end position="622"/>
    </location>
</feature>
<feature type="compositionally biased region" description="Polar residues" evidence="2">
    <location>
        <begin position="758"/>
        <end position="776"/>
    </location>
</feature>